<keyword evidence="2" id="KW-0472">Membrane</keyword>
<organism evidence="3 4">
    <name type="scientific">Austropuccinia psidii MF-1</name>
    <dbReference type="NCBI Taxonomy" id="1389203"/>
    <lineage>
        <taxon>Eukaryota</taxon>
        <taxon>Fungi</taxon>
        <taxon>Dikarya</taxon>
        <taxon>Basidiomycota</taxon>
        <taxon>Pucciniomycotina</taxon>
        <taxon>Pucciniomycetes</taxon>
        <taxon>Pucciniales</taxon>
        <taxon>Sphaerophragmiaceae</taxon>
        <taxon>Austropuccinia</taxon>
    </lineage>
</organism>
<protein>
    <submittedName>
        <fullName evidence="3">Uncharacterized protein</fullName>
    </submittedName>
</protein>
<reference evidence="3" key="1">
    <citation type="submission" date="2021-03" db="EMBL/GenBank/DDBJ databases">
        <title>Draft genome sequence of rust myrtle Austropuccinia psidii MF-1, a brazilian biotype.</title>
        <authorList>
            <person name="Quecine M.C."/>
            <person name="Pachon D.M.R."/>
            <person name="Bonatelli M.L."/>
            <person name="Correr F.H."/>
            <person name="Franceschini L.M."/>
            <person name="Leite T.F."/>
            <person name="Margarido G.R.A."/>
            <person name="Almeida C.A."/>
            <person name="Ferrarezi J.A."/>
            <person name="Labate C.A."/>
        </authorList>
    </citation>
    <scope>NUCLEOTIDE SEQUENCE</scope>
    <source>
        <strain evidence="3">MF-1</strain>
    </source>
</reference>
<evidence type="ECO:0000256" key="2">
    <source>
        <dbReference type="SAM" id="Phobius"/>
    </source>
</evidence>
<evidence type="ECO:0000313" key="3">
    <source>
        <dbReference type="EMBL" id="MBW0561502.1"/>
    </source>
</evidence>
<dbReference type="EMBL" id="AVOT02071123">
    <property type="protein sequence ID" value="MBW0561502.1"/>
    <property type="molecule type" value="Genomic_DNA"/>
</dbReference>
<feature type="transmembrane region" description="Helical" evidence="2">
    <location>
        <begin position="105"/>
        <end position="126"/>
    </location>
</feature>
<name>A0A9Q3PIA8_9BASI</name>
<comment type="caution">
    <text evidence="3">The sequence shown here is derived from an EMBL/GenBank/DDBJ whole genome shotgun (WGS) entry which is preliminary data.</text>
</comment>
<dbReference type="AlphaFoldDB" id="A0A9Q3PIA8"/>
<feature type="transmembrane region" description="Helical" evidence="2">
    <location>
        <begin position="52"/>
        <end position="72"/>
    </location>
</feature>
<keyword evidence="2" id="KW-0812">Transmembrane</keyword>
<feature type="compositionally biased region" description="Basic residues" evidence="1">
    <location>
        <begin position="148"/>
        <end position="157"/>
    </location>
</feature>
<dbReference type="Proteomes" id="UP000765509">
    <property type="component" value="Unassembled WGS sequence"/>
</dbReference>
<keyword evidence="2" id="KW-1133">Transmembrane helix</keyword>
<keyword evidence="4" id="KW-1185">Reference proteome</keyword>
<evidence type="ECO:0000256" key="1">
    <source>
        <dbReference type="SAM" id="MobiDB-lite"/>
    </source>
</evidence>
<gene>
    <name evidence="3" type="ORF">O181_101217</name>
</gene>
<sequence length="183" mass="20235">MTQIQSLSAFVGGMLANTQSSFSETTTFNCFLVTYSDLDADADADTNLMAKCLTISFLALLSTTALILAPLITANNQPGCLRDFWNHDLNFQNFIHNCHLSALEIASITLGIVALIALSLGSIFVIRRSRQIHQLTATKPIRRRAQIWQRKPKRRPKFQPLGTPAQNSAFPDPMFPQPAMTAV</sequence>
<feature type="region of interest" description="Disordered" evidence="1">
    <location>
        <begin position="148"/>
        <end position="183"/>
    </location>
</feature>
<evidence type="ECO:0000313" key="4">
    <source>
        <dbReference type="Proteomes" id="UP000765509"/>
    </source>
</evidence>
<proteinExistence type="predicted"/>
<accession>A0A9Q3PIA8</accession>